<dbReference type="SUPFAM" id="SSF53850">
    <property type="entry name" value="Periplasmic binding protein-like II"/>
    <property type="match status" value="1"/>
</dbReference>
<dbReference type="CDD" id="cd13578">
    <property type="entry name" value="PBP2_Bug27"/>
    <property type="match status" value="1"/>
</dbReference>
<evidence type="ECO:0000256" key="1">
    <source>
        <dbReference type="ARBA" id="ARBA00006987"/>
    </source>
</evidence>
<gene>
    <name evidence="3" type="ORF">KPL78_15500</name>
</gene>
<reference evidence="3 4" key="1">
    <citation type="submission" date="2021-07" db="EMBL/GenBank/DDBJ databases">
        <authorList>
            <person name="So Y."/>
        </authorList>
    </citation>
    <scope>NUCLEOTIDE SEQUENCE [LARGE SCALE GENOMIC DNA]</scope>
    <source>
        <strain evidence="3 4">HJA6</strain>
    </source>
</reference>
<dbReference type="InterPro" id="IPR042100">
    <property type="entry name" value="Bug_dom1"/>
</dbReference>
<dbReference type="PANTHER" id="PTHR42928">
    <property type="entry name" value="TRICARBOXYLATE-BINDING PROTEIN"/>
    <property type="match status" value="1"/>
</dbReference>
<dbReference type="Gene3D" id="3.40.190.10">
    <property type="entry name" value="Periplasmic binding protein-like II"/>
    <property type="match status" value="1"/>
</dbReference>
<evidence type="ECO:0000313" key="3">
    <source>
        <dbReference type="EMBL" id="MBW6399266.1"/>
    </source>
</evidence>
<proteinExistence type="inferred from homology"/>
<dbReference type="InterPro" id="IPR005064">
    <property type="entry name" value="BUG"/>
</dbReference>
<dbReference type="PANTHER" id="PTHR42928:SF5">
    <property type="entry name" value="BLR1237 PROTEIN"/>
    <property type="match status" value="1"/>
</dbReference>
<protein>
    <submittedName>
        <fullName evidence="3">Tripartite tricarboxylate transporter substrate binding protein</fullName>
    </submittedName>
</protein>
<evidence type="ECO:0000313" key="4">
    <source>
        <dbReference type="Proteomes" id="UP001196565"/>
    </source>
</evidence>
<dbReference type="Pfam" id="PF03401">
    <property type="entry name" value="TctC"/>
    <property type="match status" value="1"/>
</dbReference>
<keyword evidence="4" id="KW-1185">Reference proteome</keyword>
<dbReference type="Gene3D" id="3.40.190.150">
    <property type="entry name" value="Bordetella uptake gene, domain 1"/>
    <property type="match status" value="1"/>
</dbReference>
<dbReference type="PIRSF" id="PIRSF017082">
    <property type="entry name" value="YflP"/>
    <property type="match status" value="1"/>
</dbReference>
<feature type="signal peptide" evidence="2">
    <location>
        <begin position="1"/>
        <end position="33"/>
    </location>
</feature>
<comment type="similarity">
    <text evidence="1">Belongs to the UPF0065 (bug) family.</text>
</comment>
<dbReference type="Proteomes" id="UP001196565">
    <property type="component" value="Unassembled WGS sequence"/>
</dbReference>
<comment type="caution">
    <text evidence="3">The sequence shown here is derived from an EMBL/GenBank/DDBJ whole genome shotgun (WGS) entry which is preliminary data.</text>
</comment>
<name>A0ABS7AAE8_9PROT</name>
<dbReference type="EMBL" id="JAHYBZ010000005">
    <property type="protein sequence ID" value="MBW6399266.1"/>
    <property type="molecule type" value="Genomic_DNA"/>
</dbReference>
<dbReference type="RefSeq" id="WP_219763879.1">
    <property type="nucleotide sequence ID" value="NZ_JAHYBZ010000005.1"/>
</dbReference>
<sequence>MTSRIWRGSRFGLSRRALLAASAVAASPGAASAQPTFPDRPIRVIVPYPAGGGTDIVARLLSDVMRDDLGQPIVVDNRAGAGGSIGAEQVARAAPDGYTLLLTAGGLAIAPSVQRNLPFDPVRDLTGIALLAVVPLLIVVRPESPLRSVGDLLTLARRRGSEMTYATFGIATPPHLVGERIGQAAGVRMTHVPYRGGAQAMPDILSGAVDVAIMDAVSMSPHVNAGRLRAIAITGPQRSAAFADLPTLSEAGVPFEAVGWHAAFAPATTPAPIVARLNGAFTAALARPRIRDVIVAGGSLPIDPALDANAWTARFRRDVTAWGEVARAARIELD</sequence>
<accession>A0ABS7AAE8</accession>
<evidence type="ECO:0000256" key="2">
    <source>
        <dbReference type="SAM" id="SignalP"/>
    </source>
</evidence>
<organism evidence="3 4">
    <name type="scientific">Roseomonas alba</name>
    <dbReference type="NCBI Taxonomy" id="2846776"/>
    <lineage>
        <taxon>Bacteria</taxon>
        <taxon>Pseudomonadati</taxon>
        <taxon>Pseudomonadota</taxon>
        <taxon>Alphaproteobacteria</taxon>
        <taxon>Acetobacterales</taxon>
        <taxon>Roseomonadaceae</taxon>
        <taxon>Roseomonas</taxon>
    </lineage>
</organism>
<feature type="chain" id="PRO_5045920732" evidence="2">
    <location>
        <begin position="34"/>
        <end position="334"/>
    </location>
</feature>
<keyword evidence="2" id="KW-0732">Signal</keyword>